<evidence type="ECO:0000259" key="1">
    <source>
        <dbReference type="Pfam" id="PF03869"/>
    </source>
</evidence>
<name>A0A2D0KCZ0_9GAMM</name>
<organism evidence="2 3">
    <name type="scientific">Xenorhabdus ishibashii</name>
    <dbReference type="NCBI Taxonomy" id="1034471"/>
    <lineage>
        <taxon>Bacteria</taxon>
        <taxon>Pseudomonadati</taxon>
        <taxon>Pseudomonadota</taxon>
        <taxon>Gammaproteobacteria</taxon>
        <taxon>Enterobacterales</taxon>
        <taxon>Morganellaceae</taxon>
        <taxon>Xenorhabdus</taxon>
    </lineage>
</organism>
<dbReference type="InterPro" id="IPR013321">
    <property type="entry name" value="Arc_rbn_hlx_hlx"/>
</dbReference>
<evidence type="ECO:0000313" key="3">
    <source>
        <dbReference type="Proteomes" id="UP000222168"/>
    </source>
</evidence>
<protein>
    <recommendedName>
        <fullName evidence="1">Arc-like DNA binding domain-containing protein</fullName>
    </recommendedName>
</protein>
<dbReference type="InterPro" id="IPR005569">
    <property type="entry name" value="Arc_DNA-bd_dom"/>
</dbReference>
<dbReference type="GO" id="GO:0006355">
    <property type="term" value="P:regulation of DNA-templated transcription"/>
    <property type="evidence" value="ECO:0007669"/>
    <property type="project" value="InterPro"/>
</dbReference>
<comment type="caution">
    <text evidence="2">The sequence shown here is derived from an EMBL/GenBank/DDBJ whole genome shotgun (WGS) entry which is preliminary data.</text>
</comment>
<dbReference type="InterPro" id="IPR010985">
    <property type="entry name" value="Ribbon_hlx_hlx"/>
</dbReference>
<accession>A0A2D0KCZ0</accession>
<dbReference type="EMBL" id="NJAK01000001">
    <property type="protein sequence ID" value="PHM61175.1"/>
    <property type="molecule type" value="Genomic_DNA"/>
</dbReference>
<dbReference type="Proteomes" id="UP000222168">
    <property type="component" value="Unassembled WGS sequence"/>
</dbReference>
<gene>
    <name evidence="2" type="ORF">Xish_00297</name>
</gene>
<reference evidence="2 3" key="1">
    <citation type="journal article" date="2017" name="Nat. Microbiol.">
        <title>Natural product diversity associated with the nematode symbionts Photorhabdus and Xenorhabdus.</title>
        <authorList>
            <person name="Tobias N.J."/>
            <person name="Wolff H."/>
            <person name="Djahanschiri B."/>
            <person name="Grundmann F."/>
            <person name="Kronenwerth M."/>
            <person name="Shi Y.M."/>
            <person name="Simonyi S."/>
            <person name="Grun P."/>
            <person name="Shapiro-Ilan D."/>
            <person name="Pidot S.J."/>
            <person name="Stinear T.P."/>
            <person name="Ebersberger I."/>
            <person name="Bode H.B."/>
        </authorList>
    </citation>
    <scope>NUCLEOTIDE SEQUENCE [LARGE SCALE GENOMIC DNA]</scope>
    <source>
        <strain evidence="2 3">DSM 22670</strain>
    </source>
</reference>
<feature type="domain" description="Arc-like DNA binding" evidence="1">
    <location>
        <begin position="7"/>
        <end position="41"/>
    </location>
</feature>
<dbReference type="SUPFAM" id="SSF47598">
    <property type="entry name" value="Ribbon-helix-helix"/>
    <property type="match status" value="1"/>
</dbReference>
<evidence type="ECO:0000313" key="2">
    <source>
        <dbReference type="EMBL" id="PHM61175.1"/>
    </source>
</evidence>
<dbReference type="Gene3D" id="1.10.1220.10">
    <property type="entry name" value="Met repressor-like"/>
    <property type="match status" value="1"/>
</dbReference>
<keyword evidence="3" id="KW-1185">Reference proteome</keyword>
<dbReference type="Pfam" id="PF03869">
    <property type="entry name" value="Arc"/>
    <property type="match status" value="1"/>
</dbReference>
<dbReference type="AlphaFoldDB" id="A0A2D0KCZ0"/>
<sequence length="69" mass="7659">MPISDRPPQVNIRMPNDLRITLRMLAKIHGRSMNSEIVHALNKYASINGEALTTGNSQGFEIARVLGEN</sequence>
<dbReference type="GO" id="GO:0043565">
    <property type="term" value="F:sequence-specific DNA binding"/>
    <property type="evidence" value="ECO:0007669"/>
    <property type="project" value="UniProtKB-ARBA"/>
</dbReference>
<proteinExistence type="predicted"/>